<dbReference type="Proteomes" id="UP000517916">
    <property type="component" value="Unassembled WGS sequence"/>
</dbReference>
<sequence length="86" mass="9077">MINTDCRAEVHAVVAAMAPSPTAADELAEDTRLVADLAYDSVRLIELSIALERHFGLAALEESQLATVTTVGDVVDLVAALLGETR</sequence>
<evidence type="ECO:0000259" key="1">
    <source>
        <dbReference type="PROSITE" id="PS50075"/>
    </source>
</evidence>
<feature type="domain" description="Carrier" evidence="1">
    <location>
        <begin position="4"/>
        <end position="82"/>
    </location>
</feature>
<dbReference type="SUPFAM" id="SSF47336">
    <property type="entry name" value="ACP-like"/>
    <property type="match status" value="1"/>
</dbReference>
<evidence type="ECO:0000313" key="2">
    <source>
        <dbReference type="EMBL" id="MBA8923278.1"/>
    </source>
</evidence>
<accession>A0ABR6B8U2</accession>
<dbReference type="RefSeq" id="WP_025359098.1">
    <property type="nucleotide sequence ID" value="NZ_BAAABQ010000046.1"/>
</dbReference>
<dbReference type="InterPro" id="IPR036736">
    <property type="entry name" value="ACP-like_sf"/>
</dbReference>
<dbReference type="EMBL" id="JACJID010000001">
    <property type="protein sequence ID" value="MBA8923278.1"/>
    <property type="molecule type" value="Genomic_DNA"/>
</dbReference>
<comment type="caution">
    <text evidence="2">The sequence shown here is derived from an EMBL/GenBank/DDBJ whole genome shotgun (WGS) entry which is preliminary data.</text>
</comment>
<dbReference type="PROSITE" id="PS50075">
    <property type="entry name" value="CARRIER"/>
    <property type="match status" value="1"/>
</dbReference>
<reference evidence="2 3" key="1">
    <citation type="submission" date="2020-08" db="EMBL/GenBank/DDBJ databases">
        <title>Genomic Encyclopedia of Archaeal and Bacterial Type Strains, Phase II (KMG-II): from individual species to whole genera.</title>
        <authorList>
            <person name="Goeker M."/>
        </authorList>
    </citation>
    <scope>NUCLEOTIDE SEQUENCE [LARGE SCALE GENOMIC DNA]</scope>
    <source>
        <strain evidence="2 3">DSM 43850</strain>
    </source>
</reference>
<dbReference type="InterPro" id="IPR009081">
    <property type="entry name" value="PP-bd_ACP"/>
</dbReference>
<organism evidence="2 3">
    <name type="scientific">Kutzneria viridogrisea</name>
    <dbReference type="NCBI Taxonomy" id="47990"/>
    <lineage>
        <taxon>Bacteria</taxon>
        <taxon>Bacillati</taxon>
        <taxon>Actinomycetota</taxon>
        <taxon>Actinomycetes</taxon>
        <taxon>Pseudonocardiales</taxon>
        <taxon>Pseudonocardiaceae</taxon>
        <taxon>Kutzneria</taxon>
    </lineage>
</organism>
<name>A0ABR6B8U2_9PSEU</name>
<evidence type="ECO:0000313" key="3">
    <source>
        <dbReference type="Proteomes" id="UP000517916"/>
    </source>
</evidence>
<proteinExistence type="predicted"/>
<protein>
    <submittedName>
        <fullName evidence="2">Acyl carrier protein</fullName>
    </submittedName>
</protein>
<dbReference type="Pfam" id="PF00550">
    <property type="entry name" value="PP-binding"/>
    <property type="match status" value="1"/>
</dbReference>
<gene>
    <name evidence="2" type="ORF">BC739_000475</name>
</gene>
<keyword evidence="3" id="KW-1185">Reference proteome</keyword>
<dbReference type="Gene3D" id="1.10.1200.10">
    <property type="entry name" value="ACP-like"/>
    <property type="match status" value="1"/>
</dbReference>